<feature type="transmembrane region" description="Helical" evidence="1">
    <location>
        <begin position="28"/>
        <end position="49"/>
    </location>
</feature>
<dbReference type="EMBL" id="FMIO01000444">
    <property type="protein sequence ID" value="SCL94317.1"/>
    <property type="molecule type" value="Genomic_DNA"/>
</dbReference>
<dbReference type="AlphaFoldDB" id="A0A1D3LAA9"/>
<dbReference type="InterPro" id="IPR006477">
    <property type="entry name" value="Yir_bir_cir"/>
</dbReference>
<organism evidence="2 3">
    <name type="scientific">Plasmodium chabaudi adami</name>
    <dbReference type="NCBI Taxonomy" id="5826"/>
    <lineage>
        <taxon>Eukaryota</taxon>
        <taxon>Sar</taxon>
        <taxon>Alveolata</taxon>
        <taxon>Apicomplexa</taxon>
        <taxon>Aconoidasida</taxon>
        <taxon>Haemosporida</taxon>
        <taxon>Plasmodiidae</taxon>
        <taxon>Plasmodium</taxon>
        <taxon>Plasmodium (Vinckeia)</taxon>
    </lineage>
</organism>
<sequence>KSSTRNTVEASVQLSEYKPSSSSVASKLIPALLVFAIPIFLGIAYKYSLFGFDKRLHRQYLREKLKKINKKMASYV</sequence>
<name>A0A1D3LAA9_PLACE</name>
<keyword evidence="1" id="KW-0812">Transmembrane</keyword>
<reference evidence="2 3" key="1">
    <citation type="submission" date="2016-08" db="EMBL/GenBank/DDBJ databases">
        <authorList>
            <consortium name="Pathogen Informatics"/>
        </authorList>
    </citation>
    <scope>NUCLEOTIDE SEQUENCE [LARGE SCALE GENOMIC DNA]</scope>
    <source>
        <strain evidence="2 3">DK</strain>
    </source>
</reference>
<feature type="non-terminal residue" evidence="2">
    <location>
        <position position="1"/>
    </location>
</feature>
<proteinExistence type="predicted"/>
<evidence type="ECO:0000256" key="1">
    <source>
        <dbReference type="SAM" id="Phobius"/>
    </source>
</evidence>
<dbReference type="Pfam" id="PF06022">
    <property type="entry name" value="Cir_Bir_Yir"/>
    <property type="match status" value="1"/>
</dbReference>
<keyword evidence="1" id="KW-1133">Transmembrane helix</keyword>
<dbReference type="Proteomes" id="UP000195879">
    <property type="component" value="Unassembled WGS sequence"/>
</dbReference>
<gene>
    <name evidence="2" type="ORF">PCHDK_000536800</name>
</gene>
<evidence type="ECO:0000313" key="3">
    <source>
        <dbReference type="Proteomes" id="UP000195879"/>
    </source>
</evidence>
<keyword evidence="1" id="KW-0472">Membrane</keyword>
<evidence type="ECO:0000313" key="2">
    <source>
        <dbReference type="EMBL" id="SCL94317.1"/>
    </source>
</evidence>
<protein>
    <submittedName>
        <fullName evidence="2">Plasmodium variant antigen protein Cir/Yir/Bir, putative</fullName>
    </submittedName>
</protein>
<accession>A0A1D3LAA9</accession>